<feature type="domain" description="Putative auto-transporter adhesin head GIN" evidence="1">
    <location>
        <begin position="45"/>
        <end position="196"/>
    </location>
</feature>
<evidence type="ECO:0000313" key="2">
    <source>
        <dbReference type="EMBL" id="BAU17810.1"/>
    </source>
</evidence>
<dbReference type="InterPro" id="IPR021255">
    <property type="entry name" value="DUF2807"/>
</dbReference>
<dbReference type="RefSeq" id="WP_096405586.1">
    <property type="nucleotide sequence ID" value="NZ_AP014597.1"/>
</dbReference>
<dbReference type="Pfam" id="PF10988">
    <property type="entry name" value="DUF2807"/>
    <property type="match status" value="1"/>
</dbReference>
<dbReference type="PROSITE" id="PS51257">
    <property type="entry name" value="PROKAR_LIPOPROTEIN"/>
    <property type="match status" value="1"/>
</dbReference>
<dbReference type="AlphaFoldDB" id="A0A0S3UJW4"/>
<dbReference type="Proteomes" id="UP000217431">
    <property type="component" value="Chromosome I"/>
</dbReference>
<protein>
    <recommendedName>
        <fullName evidence="1">Putative auto-transporter adhesin head GIN domain-containing protein</fullName>
    </recommendedName>
</protein>
<dbReference type="EMBL" id="AP014597">
    <property type="protein sequence ID" value="BAU17810.1"/>
    <property type="molecule type" value="Genomic_DNA"/>
</dbReference>
<gene>
    <name evidence="2" type="ORF">PIOMA14_I_1302</name>
</gene>
<dbReference type="Gene3D" id="2.160.20.120">
    <property type="match status" value="1"/>
</dbReference>
<proteinExistence type="predicted"/>
<dbReference type="STRING" id="28131.BWX40_01675"/>
<organism evidence="2 3">
    <name type="scientific">Prevotella intermedia</name>
    <dbReference type="NCBI Taxonomy" id="28131"/>
    <lineage>
        <taxon>Bacteria</taxon>
        <taxon>Pseudomonadati</taxon>
        <taxon>Bacteroidota</taxon>
        <taxon>Bacteroidia</taxon>
        <taxon>Bacteroidales</taxon>
        <taxon>Prevotellaceae</taxon>
        <taxon>Prevotella</taxon>
    </lineage>
</organism>
<evidence type="ECO:0000259" key="1">
    <source>
        <dbReference type="Pfam" id="PF10988"/>
    </source>
</evidence>
<name>A0A0S3UJW4_PREIN</name>
<sequence length="244" mass="26683">MKKIFGLTFNVCLSILVFALLFTSCVHKKREMGKVITKEIKVTPFQDLSLFSNSTVNIIPGDTFKVVVKGKEKLLANVSAKVENGVLTVSDTGEFFSNRNELNFGNFTREDFVTDIYITMPTLRNIHQEGNSSININKTMIGDSIYIDMLGNSDLNIAGLTAKSIKMNVQGNASVDLAHLTVDRTNVDVLGNASMDLMFDLGGDVNLGMQGNGSVTLTGVTRNQPVYKMQGNGSVNDRTTRAQK</sequence>
<reference evidence="2 3" key="1">
    <citation type="journal article" date="2016" name="DNA Res.">
        <title>The complete genome sequencing of Prevotella intermedia strain OMA14 and a subsequent fine-scale, intra-species genomic comparison reveal an unusual amplification of conjugative and mobile transposons and identify a novel Prevotella-lineage-specific repeat.</title>
        <authorList>
            <person name="Naito M."/>
            <person name="Ogura Y."/>
            <person name="Itoh T."/>
            <person name="Shoji M."/>
            <person name="Okamoto M."/>
            <person name="Hayashi T."/>
            <person name="Nakayama K."/>
        </authorList>
    </citation>
    <scope>NUCLEOTIDE SEQUENCE [LARGE SCALE GENOMIC DNA]</scope>
    <source>
        <strain evidence="2 3">OMA14</strain>
    </source>
</reference>
<accession>A0A0S3UJW4</accession>
<evidence type="ECO:0000313" key="3">
    <source>
        <dbReference type="Proteomes" id="UP000217431"/>
    </source>
</evidence>